<protein>
    <submittedName>
        <fullName evidence="1">Uncharacterized protein</fullName>
    </submittedName>
</protein>
<reference evidence="1" key="1">
    <citation type="submission" date="2022-04" db="EMBL/GenBank/DDBJ databases">
        <title>Brenneria sp. isolated from walnut trees in Serbia.</title>
        <authorList>
            <person name="Gasic K."/>
            <person name="Zlatkovic N."/>
            <person name="Kuzmanovic N."/>
        </authorList>
    </citation>
    <scope>NUCLEOTIDE SEQUENCE</scope>
    <source>
        <strain evidence="2">KBI 423</strain>
        <strain evidence="1">KBI 447</strain>
    </source>
</reference>
<keyword evidence="3" id="KW-1185">Reference proteome</keyword>
<evidence type="ECO:0000313" key="2">
    <source>
        <dbReference type="EMBL" id="MCV9884052.1"/>
    </source>
</evidence>
<dbReference type="RefSeq" id="WP_264091691.1">
    <property type="nucleotide sequence ID" value="NZ_JAMPJT010000030.1"/>
</dbReference>
<sequence>ASRGSDVESGEARNWAENGSIKTNKGVNFVDSYRGLPTVACRRLTPFPSETRSTSTPEFFLRKTKTSIVALEIYILV</sequence>
<dbReference type="EMBL" id="JAMPJU010000031">
    <property type="protein sequence ID" value="MCV9884052.1"/>
    <property type="molecule type" value="Genomic_DNA"/>
</dbReference>
<proteinExistence type="predicted"/>
<dbReference type="AlphaFoldDB" id="A0AA41Y4S1"/>
<name>A0AA41Y4S1_9GAMM</name>
<gene>
    <name evidence="1" type="ORF">NC803_17595</name>
    <name evidence="2" type="ORF">NC856_17565</name>
</gene>
<evidence type="ECO:0000313" key="4">
    <source>
        <dbReference type="Proteomes" id="UP001165569"/>
    </source>
</evidence>
<evidence type="ECO:0000313" key="1">
    <source>
        <dbReference type="EMBL" id="MCV9880634.1"/>
    </source>
</evidence>
<dbReference type="Proteomes" id="UP001165569">
    <property type="component" value="Unassembled WGS sequence"/>
</dbReference>
<comment type="caution">
    <text evidence="1">The sequence shown here is derived from an EMBL/GenBank/DDBJ whole genome shotgun (WGS) entry which is preliminary data.</text>
</comment>
<evidence type="ECO:0000313" key="3">
    <source>
        <dbReference type="Proteomes" id="UP001165568"/>
    </source>
</evidence>
<feature type="non-terminal residue" evidence="1">
    <location>
        <position position="1"/>
    </location>
</feature>
<accession>A0AA41Y4S1</accession>
<dbReference type="EMBL" id="JAMPJT010000030">
    <property type="protein sequence ID" value="MCV9880634.1"/>
    <property type="molecule type" value="Genomic_DNA"/>
</dbReference>
<dbReference type="Proteomes" id="UP001165568">
    <property type="component" value="Unassembled WGS sequence"/>
</dbReference>
<organism evidence="1 4">
    <name type="scientific">Brenneria izbisi</name>
    <dbReference type="NCBI Taxonomy" id="2939450"/>
    <lineage>
        <taxon>Bacteria</taxon>
        <taxon>Pseudomonadati</taxon>
        <taxon>Pseudomonadota</taxon>
        <taxon>Gammaproteobacteria</taxon>
        <taxon>Enterobacterales</taxon>
        <taxon>Pectobacteriaceae</taxon>
        <taxon>Brenneria</taxon>
    </lineage>
</organism>